<proteinExistence type="predicted"/>
<dbReference type="KEGG" id="mpar:F7D14_07615"/>
<dbReference type="Proteomes" id="UP000422569">
    <property type="component" value="Chromosome"/>
</dbReference>
<keyword evidence="1" id="KW-0732">Signal</keyword>
<protein>
    <submittedName>
        <fullName evidence="2">Uncharacterized protein</fullName>
    </submittedName>
</protein>
<sequence>MPADTPKFMGAKQMIKLASTTAVALVALTASAFAAGYSVTEISAVGIKRANGTWTLSTEGDKVSGKAELQLDNGTPVTYKIDGKVEGGAYTLNLSDRTDGKKDCVWTGKPNESGKVFEGPVVCGSEKFSIRAGVQ</sequence>
<name>A0A6B8MG07_9HYPH</name>
<evidence type="ECO:0000313" key="2">
    <source>
        <dbReference type="EMBL" id="QGM99610.1"/>
    </source>
</evidence>
<organism evidence="2 3">
    <name type="scientific">Methylocystis parvus</name>
    <dbReference type="NCBI Taxonomy" id="134"/>
    <lineage>
        <taxon>Bacteria</taxon>
        <taxon>Pseudomonadati</taxon>
        <taxon>Pseudomonadota</taxon>
        <taxon>Alphaproteobacteria</taxon>
        <taxon>Hyphomicrobiales</taxon>
        <taxon>Methylocystaceae</taxon>
        <taxon>Methylocystis</taxon>
    </lineage>
</organism>
<evidence type="ECO:0000256" key="1">
    <source>
        <dbReference type="SAM" id="SignalP"/>
    </source>
</evidence>
<keyword evidence="3" id="KW-1185">Reference proteome</keyword>
<reference evidence="2 3" key="1">
    <citation type="submission" date="2019-09" db="EMBL/GenBank/DDBJ databases">
        <title>Isolation and complete genome sequencing of Methylocystis species.</title>
        <authorList>
            <person name="Rumah B.L."/>
            <person name="Stead C.E."/>
            <person name="Stevens B.C."/>
            <person name="Minton N.P."/>
            <person name="Grosse-Honebrink A."/>
            <person name="Zhang Y."/>
        </authorList>
    </citation>
    <scope>NUCLEOTIDE SEQUENCE [LARGE SCALE GENOMIC DNA]</scope>
    <source>
        <strain evidence="2 3">BRCS2</strain>
    </source>
</reference>
<accession>A0A6B8MG07</accession>
<feature type="chain" id="PRO_5025403845" evidence="1">
    <location>
        <begin position="35"/>
        <end position="135"/>
    </location>
</feature>
<gene>
    <name evidence="2" type="ORF">F7D14_07615</name>
</gene>
<evidence type="ECO:0000313" key="3">
    <source>
        <dbReference type="Proteomes" id="UP000422569"/>
    </source>
</evidence>
<dbReference type="AlphaFoldDB" id="A0A6B8MG07"/>
<feature type="signal peptide" evidence="1">
    <location>
        <begin position="1"/>
        <end position="34"/>
    </location>
</feature>
<dbReference type="EMBL" id="CP044331">
    <property type="protein sequence ID" value="QGM99610.1"/>
    <property type="molecule type" value="Genomic_DNA"/>
</dbReference>